<protein>
    <submittedName>
        <fullName evidence="2">Uncharacterized protein</fullName>
    </submittedName>
</protein>
<reference evidence="2 3" key="1">
    <citation type="submission" date="2020-08" db="EMBL/GenBank/DDBJ databases">
        <title>Sequencing the genomes of 1000 actinobacteria strains.</title>
        <authorList>
            <person name="Klenk H.-P."/>
        </authorList>
    </citation>
    <scope>NUCLEOTIDE SEQUENCE [LARGE SCALE GENOMIC DNA]</scope>
    <source>
        <strain evidence="2 3">DSM 11053</strain>
    </source>
</reference>
<accession>A0A7W5P8A5</accession>
<feature type="compositionally biased region" description="Pro residues" evidence="1">
    <location>
        <begin position="32"/>
        <end position="53"/>
    </location>
</feature>
<name>A0A7W5P8A5_9ACTN</name>
<organism evidence="2 3">
    <name type="scientific">Microlunatus antarcticus</name>
    <dbReference type="NCBI Taxonomy" id="53388"/>
    <lineage>
        <taxon>Bacteria</taxon>
        <taxon>Bacillati</taxon>
        <taxon>Actinomycetota</taxon>
        <taxon>Actinomycetes</taxon>
        <taxon>Propionibacteriales</taxon>
        <taxon>Propionibacteriaceae</taxon>
        <taxon>Microlunatus</taxon>
    </lineage>
</organism>
<dbReference type="AlphaFoldDB" id="A0A7W5P8A5"/>
<feature type="region of interest" description="Disordered" evidence="1">
    <location>
        <begin position="32"/>
        <end position="64"/>
    </location>
</feature>
<sequence length="259" mass="26690">MNRPARTTPLVGLLLALLLAVASGVVALVGRPPGPPVQSPQSPPPAPTTPSPAPRTDVPTPGAAYPVRKVGALDADRSVLVNARGAADLRYRRAPHNGTRLHFICTGCDADTWLVELPGGTPVGGGPLPDPADVIWALDTVAPDTVAPSTGSGLLVRAPASALWTVTLTPFDAVPVHEQTFGSLGDDVVAVSARSDLRLTCGSASVVRTLSRRSATGEYAEGAREQRDDPGTFPVPGPLGTDPTILAVSCRGRWSVSFP</sequence>
<proteinExistence type="predicted"/>
<evidence type="ECO:0000256" key="1">
    <source>
        <dbReference type="SAM" id="MobiDB-lite"/>
    </source>
</evidence>
<feature type="compositionally biased region" description="Basic and acidic residues" evidence="1">
    <location>
        <begin position="221"/>
        <end position="230"/>
    </location>
</feature>
<feature type="region of interest" description="Disordered" evidence="1">
    <location>
        <begin position="215"/>
        <end position="240"/>
    </location>
</feature>
<dbReference type="EMBL" id="JACHZG010000001">
    <property type="protein sequence ID" value="MBB3327726.1"/>
    <property type="molecule type" value="Genomic_DNA"/>
</dbReference>
<evidence type="ECO:0000313" key="3">
    <source>
        <dbReference type="Proteomes" id="UP000565572"/>
    </source>
</evidence>
<dbReference type="RefSeq" id="WP_183339123.1">
    <property type="nucleotide sequence ID" value="NZ_JACHZG010000001.1"/>
</dbReference>
<dbReference type="Proteomes" id="UP000565572">
    <property type="component" value="Unassembled WGS sequence"/>
</dbReference>
<gene>
    <name evidence="2" type="ORF">FHX39_002670</name>
</gene>
<evidence type="ECO:0000313" key="2">
    <source>
        <dbReference type="EMBL" id="MBB3327726.1"/>
    </source>
</evidence>
<keyword evidence="3" id="KW-1185">Reference proteome</keyword>
<comment type="caution">
    <text evidence="2">The sequence shown here is derived from an EMBL/GenBank/DDBJ whole genome shotgun (WGS) entry which is preliminary data.</text>
</comment>